<reference evidence="3" key="1">
    <citation type="submission" date="2020-06" db="EMBL/GenBank/DDBJ databases">
        <authorList>
            <consortium name="Plant Systems Biology data submission"/>
        </authorList>
    </citation>
    <scope>NUCLEOTIDE SEQUENCE</scope>
    <source>
        <strain evidence="3">D6</strain>
    </source>
</reference>
<dbReference type="InterPro" id="IPR002921">
    <property type="entry name" value="Fungal_lipase-type"/>
</dbReference>
<dbReference type="CDD" id="cd00519">
    <property type="entry name" value="Lipase_3"/>
    <property type="match status" value="1"/>
</dbReference>
<sequence length="589" mass="65145">MPFGTGPSNGDQAKKGGAKAALLGQIEEFQDVEHGDGTVQQMSLYAEARRMLAAAYLMFVLPDMRTLMRNGEQLQGDPEMLQRVLACPCTALDVATIFNANMTRMQELVKDDERATMYNQSMDLNHPDLPDIQLLVMDDEKGDQECVYSLSVNHPKKLVSVLFRGSVTTKDFVQDSKVLLTQIDNPMGVAPKLLGLHMGFKEYLYEELPWHEYLIPSLVKEGLSQTAHVAKDGVQMVGKGVKTAGTTAVDVTKKGVTAVGTVAMTGVHALASGVGTVTDMVGVTHHHQQQQQGNETKAANNDNTPNDNDEETGNNRPTGTQQKETIEVDLQGSVTHQQPREQPNTSNSTTTNKPARGKKYEIIMDQVKQVFADYPHYRLYIGGHSLGGALATIFAFECAATTSGITKPVTCITSGAPKVGNLQFLKAFESLEEKNWLRCIHVANYRDIVTQSPALPMCCCYGSHFRRAGFHLTLSPHAYILSYPARLGLVGRFCLDIVKWIKHVCYVLLFVPLLFLCGCQTKKFLREEHTQLKYMNRFDNQKAALQHMTLDELYRERFGATAKKHLRAGVVKTTKEDQGTTAAMEVGNL</sequence>
<keyword evidence="4" id="KW-1185">Reference proteome</keyword>
<accession>A0A9N8HMP2</accession>
<evidence type="ECO:0000313" key="4">
    <source>
        <dbReference type="Proteomes" id="UP001153069"/>
    </source>
</evidence>
<evidence type="ECO:0000256" key="1">
    <source>
        <dbReference type="SAM" id="MobiDB-lite"/>
    </source>
</evidence>
<dbReference type="SUPFAM" id="SSF53474">
    <property type="entry name" value="alpha/beta-Hydrolases"/>
    <property type="match status" value="1"/>
</dbReference>
<dbReference type="PANTHER" id="PTHR45856:SF11">
    <property type="entry name" value="FUNGAL LIPASE-LIKE DOMAIN-CONTAINING PROTEIN"/>
    <property type="match status" value="1"/>
</dbReference>
<evidence type="ECO:0000313" key="3">
    <source>
        <dbReference type="EMBL" id="CAB9518277.1"/>
    </source>
</evidence>
<feature type="compositionally biased region" description="Polar residues" evidence="1">
    <location>
        <begin position="334"/>
        <end position="343"/>
    </location>
</feature>
<feature type="region of interest" description="Disordered" evidence="1">
    <location>
        <begin position="284"/>
        <end position="321"/>
    </location>
</feature>
<evidence type="ECO:0000259" key="2">
    <source>
        <dbReference type="Pfam" id="PF01764"/>
    </source>
</evidence>
<comment type="caution">
    <text evidence="3">The sequence shown here is derived from an EMBL/GenBank/DDBJ whole genome shotgun (WGS) entry which is preliminary data.</text>
</comment>
<dbReference type="PANTHER" id="PTHR45856">
    <property type="entry name" value="ALPHA/BETA-HYDROLASES SUPERFAMILY PROTEIN"/>
    <property type="match status" value="1"/>
</dbReference>
<dbReference type="AlphaFoldDB" id="A0A9N8HMP2"/>
<protein>
    <submittedName>
        <fullName evidence="3">Phospholipase A1-II 1</fullName>
    </submittedName>
</protein>
<dbReference type="InterPro" id="IPR029058">
    <property type="entry name" value="AB_hydrolase_fold"/>
</dbReference>
<dbReference type="Gene3D" id="3.40.50.1820">
    <property type="entry name" value="alpha/beta hydrolase"/>
    <property type="match status" value="1"/>
</dbReference>
<dbReference type="InterPro" id="IPR051218">
    <property type="entry name" value="Sec_MonoDiacylglyc_Lipase"/>
</dbReference>
<gene>
    <name evidence="3" type="ORF">SEMRO_920_G220310.1</name>
</gene>
<dbReference type="Pfam" id="PF01764">
    <property type="entry name" value="Lipase_3"/>
    <property type="match status" value="1"/>
</dbReference>
<dbReference type="OrthoDB" id="438440at2759"/>
<name>A0A9N8HMP2_9STRA</name>
<organism evidence="3 4">
    <name type="scientific">Seminavis robusta</name>
    <dbReference type="NCBI Taxonomy" id="568900"/>
    <lineage>
        <taxon>Eukaryota</taxon>
        <taxon>Sar</taxon>
        <taxon>Stramenopiles</taxon>
        <taxon>Ochrophyta</taxon>
        <taxon>Bacillariophyta</taxon>
        <taxon>Bacillariophyceae</taxon>
        <taxon>Bacillariophycidae</taxon>
        <taxon>Naviculales</taxon>
        <taxon>Naviculaceae</taxon>
        <taxon>Seminavis</taxon>
    </lineage>
</organism>
<proteinExistence type="predicted"/>
<dbReference type="GO" id="GO:0006629">
    <property type="term" value="P:lipid metabolic process"/>
    <property type="evidence" value="ECO:0007669"/>
    <property type="project" value="InterPro"/>
</dbReference>
<dbReference type="Proteomes" id="UP001153069">
    <property type="component" value="Unassembled WGS sequence"/>
</dbReference>
<feature type="region of interest" description="Disordered" evidence="1">
    <location>
        <begin position="334"/>
        <end position="357"/>
    </location>
</feature>
<dbReference type="EMBL" id="CAICTM010000918">
    <property type="protein sequence ID" value="CAB9518277.1"/>
    <property type="molecule type" value="Genomic_DNA"/>
</dbReference>
<feature type="domain" description="Fungal lipase-type" evidence="2">
    <location>
        <begin position="320"/>
        <end position="454"/>
    </location>
</feature>